<organism evidence="1 2">
    <name type="scientific">Brevundimonas diminuta</name>
    <name type="common">Pseudomonas diminuta</name>
    <dbReference type="NCBI Taxonomy" id="293"/>
    <lineage>
        <taxon>Bacteria</taxon>
        <taxon>Pseudomonadati</taxon>
        <taxon>Pseudomonadota</taxon>
        <taxon>Alphaproteobacteria</taxon>
        <taxon>Caulobacterales</taxon>
        <taxon>Caulobacteraceae</taxon>
        <taxon>Brevundimonas</taxon>
    </lineage>
</organism>
<accession>A0A2X1ALX7</accession>
<reference evidence="1 2" key="1">
    <citation type="submission" date="2018-06" db="EMBL/GenBank/DDBJ databases">
        <authorList>
            <consortium name="Pathogen Informatics"/>
            <person name="Doyle S."/>
        </authorList>
    </citation>
    <scope>NUCLEOTIDE SEQUENCE [LARGE SCALE GENOMIC DNA]</scope>
    <source>
        <strain evidence="1 2">NCTC11165</strain>
    </source>
</reference>
<dbReference type="InterPro" id="IPR009579">
    <property type="entry name" value="DUF1192"/>
</dbReference>
<name>A0A2X1ALX7_BREDI</name>
<sequence>MLEMAKEARMSFEDLEPRPQRGEAIAALGREDLDLYAVDELQERIAALEAEIARSRAAIDGKSSQRSAADALFNFR</sequence>
<protein>
    <submittedName>
        <fullName evidence="1">Uncharacterized small protein containing a coiled-coil domain</fullName>
    </submittedName>
</protein>
<evidence type="ECO:0000313" key="2">
    <source>
        <dbReference type="Proteomes" id="UP000250358"/>
    </source>
</evidence>
<dbReference type="Proteomes" id="UP000250358">
    <property type="component" value="Unassembled WGS sequence"/>
</dbReference>
<evidence type="ECO:0000313" key="1">
    <source>
        <dbReference type="EMBL" id="SPU45029.1"/>
    </source>
</evidence>
<gene>
    <name evidence="1" type="ORF">NCTC11165_01943</name>
</gene>
<dbReference type="Pfam" id="PF06698">
    <property type="entry name" value="DUF1192"/>
    <property type="match status" value="1"/>
</dbReference>
<proteinExistence type="predicted"/>
<dbReference type="EMBL" id="UAQM01000016">
    <property type="protein sequence ID" value="SPU45029.1"/>
    <property type="molecule type" value="Genomic_DNA"/>
</dbReference>
<dbReference type="AlphaFoldDB" id="A0A2X1ALX7"/>